<evidence type="ECO:0000259" key="2">
    <source>
        <dbReference type="PROSITE" id="PS51782"/>
    </source>
</evidence>
<feature type="domain" description="LysM" evidence="2">
    <location>
        <begin position="455"/>
        <end position="498"/>
    </location>
</feature>
<dbReference type="GO" id="GO:0016020">
    <property type="term" value="C:membrane"/>
    <property type="evidence" value="ECO:0007669"/>
    <property type="project" value="InterPro"/>
</dbReference>
<organism evidence="3 4">
    <name type="scientific">SAR86 cluster bacterium</name>
    <dbReference type="NCBI Taxonomy" id="2030880"/>
    <lineage>
        <taxon>Bacteria</taxon>
        <taxon>Pseudomonadati</taxon>
        <taxon>Pseudomonadota</taxon>
        <taxon>Gammaproteobacteria</taxon>
        <taxon>SAR86 cluster</taxon>
    </lineage>
</organism>
<name>A0A838YN99_9GAMM</name>
<gene>
    <name evidence="3" type="ORF">H2021_00715</name>
</gene>
<dbReference type="InterPro" id="IPR000189">
    <property type="entry name" value="Transglyc_AS"/>
</dbReference>
<dbReference type="Proteomes" id="UP000585327">
    <property type="component" value="Unassembled WGS sequence"/>
</dbReference>
<dbReference type="EMBL" id="JACETM010000003">
    <property type="protein sequence ID" value="MBA4723716.1"/>
    <property type="molecule type" value="Genomic_DNA"/>
</dbReference>
<dbReference type="Gene3D" id="3.10.350.10">
    <property type="entry name" value="LysM domain"/>
    <property type="match status" value="3"/>
</dbReference>
<protein>
    <submittedName>
        <fullName evidence="3">LysM peptidoglycan-binding domain-containing protein</fullName>
    </submittedName>
</protein>
<evidence type="ECO:0000256" key="1">
    <source>
        <dbReference type="ARBA" id="ARBA00007734"/>
    </source>
</evidence>
<sequence length="503" mass="58280">MERHILKQLLLIIISFSFLGCSSLPEFTKDTNGNQVGVTLDNKEINPKPEIIKKEEVEIVVINNVWDYLKNNSSYEEIELNEKALSFMNRHLRNLDIFESYLMKSEYFIYHVIKKLEDESLPLELALIPFIESDYDPFSISASGAVGIWQFMPATGNLFDLNKTWWNEDRHDPFKSTDAAVGYFKYLLDRFDNDLYIAIAAYNGGPTYLDRQIRRNKRRGLDTDFFSLKLSDQSTEYVYKFIALRELIINSEQYDIKLPNINFSPRVVKIEVPGQIEIITISEHLKLKPELVYKLNAGYTKWASAPTNQSEFYIPIEKLDLFNNPENPINGVNKINWISHNVQSGDNLWDLAKKYDTQVPIIKQINYLNNDMLTLDMTLLIPLSKTKSNNFIPIEMHIVSEGDTLWGIAEKYNVTLTDLKRMNSISDNQYLQLGQQLSIGNKNIHRNIESRKRTILYSVKQGDNLYKIADLFDVSVKSIKEINKFKNSDLKPGQIIKIAIRAF</sequence>
<dbReference type="InterPro" id="IPR023346">
    <property type="entry name" value="Lysozyme-like_dom_sf"/>
</dbReference>
<feature type="domain" description="LysM" evidence="2">
    <location>
        <begin position="395"/>
        <end position="439"/>
    </location>
</feature>
<comment type="similarity">
    <text evidence="1">Belongs to the transglycosylase Slt family.</text>
</comment>
<dbReference type="GO" id="GO:0000270">
    <property type="term" value="P:peptidoglycan metabolic process"/>
    <property type="evidence" value="ECO:0007669"/>
    <property type="project" value="InterPro"/>
</dbReference>
<dbReference type="Pfam" id="PF01464">
    <property type="entry name" value="SLT"/>
    <property type="match status" value="1"/>
</dbReference>
<dbReference type="SUPFAM" id="SSF53955">
    <property type="entry name" value="Lysozyme-like"/>
    <property type="match status" value="1"/>
</dbReference>
<dbReference type="Pfam" id="PF01476">
    <property type="entry name" value="LysM"/>
    <property type="match status" value="3"/>
</dbReference>
<feature type="domain" description="LysM" evidence="2">
    <location>
        <begin position="338"/>
        <end position="381"/>
    </location>
</feature>
<dbReference type="CDD" id="cd16894">
    <property type="entry name" value="MltD-like"/>
    <property type="match status" value="1"/>
</dbReference>
<dbReference type="InterPro" id="IPR018392">
    <property type="entry name" value="LysM"/>
</dbReference>
<dbReference type="InterPro" id="IPR036779">
    <property type="entry name" value="LysM_dom_sf"/>
</dbReference>
<dbReference type="SMART" id="SM00257">
    <property type="entry name" value="LysM"/>
    <property type="match status" value="3"/>
</dbReference>
<reference evidence="3 4" key="1">
    <citation type="submission" date="2020-06" db="EMBL/GenBank/DDBJ databases">
        <title>Dysbiosis in marine aquaculture revealed through microbiome analysis: reverse ecology for environmental sustainability.</title>
        <authorList>
            <person name="Haro-Moreno J.M."/>
            <person name="Coutinho F.H."/>
            <person name="Zaragoza-Solas A."/>
            <person name="Picazo A."/>
            <person name="Almagro-Moreno S."/>
            <person name="Lopez-Perez M."/>
        </authorList>
    </citation>
    <scope>NUCLEOTIDE SEQUENCE [LARGE SCALE GENOMIC DNA]</scope>
    <source>
        <strain evidence="3">MCMED-G42</strain>
    </source>
</reference>
<dbReference type="InterPro" id="IPR008258">
    <property type="entry name" value="Transglycosylase_SLT_dom_1"/>
</dbReference>
<dbReference type="PANTHER" id="PTHR33734:SF22">
    <property type="entry name" value="MEMBRANE-BOUND LYTIC MUREIN TRANSGLYCOSYLASE D"/>
    <property type="match status" value="1"/>
</dbReference>
<comment type="caution">
    <text evidence="3">The sequence shown here is derived from an EMBL/GenBank/DDBJ whole genome shotgun (WGS) entry which is preliminary data.</text>
</comment>
<dbReference type="PROSITE" id="PS00922">
    <property type="entry name" value="TRANSGLYCOSYLASE"/>
    <property type="match status" value="1"/>
</dbReference>
<dbReference type="PROSITE" id="PS51782">
    <property type="entry name" value="LYSM"/>
    <property type="match status" value="3"/>
</dbReference>
<dbReference type="AlphaFoldDB" id="A0A838YN99"/>
<dbReference type="GO" id="GO:0008932">
    <property type="term" value="F:lytic endotransglycosylase activity"/>
    <property type="evidence" value="ECO:0007669"/>
    <property type="project" value="TreeGrafter"/>
</dbReference>
<dbReference type="SUPFAM" id="SSF54106">
    <property type="entry name" value="LysM domain"/>
    <property type="match status" value="3"/>
</dbReference>
<dbReference type="CDD" id="cd00118">
    <property type="entry name" value="LysM"/>
    <property type="match status" value="3"/>
</dbReference>
<evidence type="ECO:0000313" key="4">
    <source>
        <dbReference type="Proteomes" id="UP000585327"/>
    </source>
</evidence>
<dbReference type="PROSITE" id="PS51257">
    <property type="entry name" value="PROKAR_LIPOPROTEIN"/>
    <property type="match status" value="1"/>
</dbReference>
<proteinExistence type="inferred from homology"/>
<dbReference type="Gene3D" id="1.10.530.10">
    <property type="match status" value="1"/>
</dbReference>
<dbReference type="PANTHER" id="PTHR33734">
    <property type="entry name" value="LYSM DOMAIN-CONTAINING GPI-ANCHORED PROTEIN 2"/>
    <property type="match status" value="1"/>
</dbReference>
<accession>A0A838YN99</accession>
<evidence type="ECO:0000313" key="3">
    <source>
        <dbReference type="EMBL" id="MBA4723716.1"/>
    </source>
</evidence>